<feature type="site" description="Important for activity" evidence="4">
    <location>
        <position position="102"/>
    </location>
</feature>
<evidence type="ECO:0000256" key="3">
    <source>
        <dbReference type="ARBA" id="ARBA00023244"/>
    </source>
</evidence>
<dbReference type="PANTHER" id="PTHR43013">
    <property type="entry name" value="GLUTAMYL-TRNA REDUCTASE"/>
    <property type="match status" value="1"/>
</dbReference>
<comment type="catalytic activity">
    <reaction evidence="4">
        <text>(S)-4-amino-5-oxopentanoate + tRNA(Glu) + NADP(+) = L-glutamyl-tRNA(Glu) + NADPH + H(+)</text>
        <dbReference type="Rhea" id="RHEA:12344"/>
        <dbReference type="Rhea" id="RHEA-COMP:9663"/>
        <dbReference type="Rhea" id="RHEA-COMP:9680"/>
        <dbReference type="ChEBI" id="CHEBI:15378"/>
        <dbReference type="ChEBI" id="CHEBI:57501"/>
        <dbReference type="ChEBI" id="CHEBI:57783"/>
        <dbReference type="ChEBI" id="CHEBI:58349"/>
        <dbReference type="ChEBI" id="CHEBI:78442"/>
        <dbReference type="ChEBI" id="CHEBI:78520"/>
        <dbReference type="EC" id="1.2.1.70"/>
    </reaction>
</comment>
<feature type="binding site" evidence="4">
    <location>
        <position position="123"/>
    </location>
    <ligand>
        <name>substrate</name>
    </ligand>
</feature>
<organism evidence="7 8">
    <name type="scientific">Intestinicryptomonas porci</name>
    <dbReference type="NCBI Taxonomy" id="2926320"/>
    <lineage>
        <taxon>Bacteria</taxon>
        <taxon>Pseudomonadati</taxon>
        <taxon>Verrucomicrobiota</taxon>
        <taxon>Opitutia</taxon>
        <taxon>Opitutales</taxon>
        <taxon>Intestinicryptomonaceae</taxon>
        <taxon>Intestinicryptomonas</taxon>
    </lineage>
</organism>
<feature type="binding site" evidence="4">
    <location>
        <begin position="192"/>
        <end position="197"/>
    </location>
    <ligand>
        <name>NADP(+)</name>
        <dbReference type="ChEBI" id="CHEBI:58349"/>
    </ligand>
</feature>
<dbReference type="EC" id="1.2.1.70" evidence="4"/>
<dbReference type="Pfam" id="PF01488">
    <property type="entry name" value="Shikimate_DH"/>
    <property type="match status" value="1"/>
</dbReference>
<keyword evidence="2 4" id="KW-0560">Oxidoreductase</keyword>
<dbReference type="Gene3D" id="3.40.50.720">
    <property type="entry name" value="NAD(P)-binding Rossmann-like Domain"/>
    <property type="match status" value="1"/>
</dbReference>
<comment type="pathway">
    <text evidence="4">Porphyrin-containing compound metabolism; protoporphyrin-IX biosynthesis; 5-aminolevulinate from L-glutamyl-tRNA(Glu): step 1/2.</text>
</comment>
<reference evidence="7 8" key="1">
    <citation type="submission" date="2022-03" db="EMBL/GenBank/DDBJ databases">
        <title>Novel taxa within the pig intestine.</title>
        <authorList>
            <person name="Wylensek D."/>
            <person name="Bishof K."/>
            <person name="Afrizal A."/>
            <person name="Clavel T."/>
        </authorList>
    </citation>
    <scope>NUCLEOTIDE SEQUENCE [LARGE SCALE GENOMIC DNA]</scope>
    <source>
        <strain evidence="7 8">CLA-KB-P66</strain>
    </source>
</reference>
<comment type="subunit">
    <text evidence="4">Homodimer.</text>
</comment>
<comment type="similarity">
    <text evidence="4">Belongs to the glutamyl-tRNA reductase family.</text>
</comment>
<evidence type="ECO:0000256" key="1">
    <source>
        <dbReference type="ARBA" id="ARBA00022857"/>
    </source>
</evidence>
<evidence type="ECO:0000256" key="2">
    <source>
        <dbReference type="ARBA" id="ARBA00023002"/>
    </source>
</evidence>
<feature type="binding site" evidence="4">
    <location>
        <begin position="53"/>
        <end position="56"/>
    </location>
    <ligand>
        <name>substrate</name>
    </ligand>
</feature>
<feature type="active site" description="Nucleophile" evidence="4">
    <location>
        <position position="54"/>
    </location>
</feature>
<keyword evidence="1 4" id="KW-0521">NADP</keyword>
<dbReference type="SUPFAM" id="SSF69742">
    <property type="entry name" value="Glutamyl tRNA-reductase catalytic, N-terminal domain"/>
    <property type="match status" value="1"/>
</dbReference>
<dbReference type="CDD" id="cd05213">
    <property type="entry name" value="NAD_bind_Glutamyl_tRNA_reduct"/>
    <property type="match status" value="1"/>
</dbReference>
<feature type="domain" description="Quinate/shikimate 5-dehydrogenase/glutamyl-tRNA reductase" evidence="5">
    <location>
        <begin position="174"/>
        <end position="309"/>
    </location>
</feature>
<feature type="domain" description="Glutamyl-tRNA reductase N-terminal" evidence="6">
    <location>
        <begin position="10"/>
        <end position="159"/>
    </location>
</feature>
<evidence type="ECO:0000259" key="6">
    <source>
        <dbReference type="Pfam" id="PF05201"/>
    </source>
</evidence>
<accession>A0ABU4WHC8</accession>
<dbReference type="SUPFAM" id="SSF51735">
    <property type="entry name" value="NAD(P)-binding Rossmann-fold domains"/>
    <property type="match status" value="1"/>
</dbReference>
<dbReference type="NCBIfam" id="TIGR01035">
    <property type="entry name" value="hemA"/>
    <property type="match status" value="1"/>
</dbReference>
<dbReference type="EMBL" id="JALBUT010000007">
    <property type="protein sequence ID" value="MDX8415955.1"/>
    <property type="molecule type" value="Genomic_DNA"/>
</dbReference>
<dbReference type="InterPro" id="IPR006151">
    <property type="entry name" value="Shikm_DH/Glu-tRNA_Rdtase"/>
</dbReference>
<gene>
    <name evidence="4 7" type="primary">hemA</name>
    <name evidence="7" type="ORF">MOX91_07175</name>
</gene>
<comment type="function">
    <text evidence="4">Catalyzes the NADPH-dependent reduction of glutamyl-tRNA(Glu) to glutamate 1-semialdehyde (GSA).</text>
</comment>
<dbReference type="GO" id="GO:0008883">
    <property type="term" value="F:glutamyl-tRNA reductase activity"/>
    <property type="evidence" value="ECO:0007669"/>
    <property type="project" value="UniProtKB-EC"/>
</dbReference>
<evidence type="ECO:0000259" key="5">
    <source>
        <dbReference type="Pfam" id="PF01488"/>
    </source>
</evidence>
<comment type="miscellaneous">
    <text evidence="4">During catalysis, the active site Cys acts as a nucleophile attacking the alpha-carbonyl group of tRNA-bound glutamate with the formation of a thioester intermediate between enzyme and glutamate, and the concomitant release of tRNA(Glu). The thioester intermediate is finally reduced by direct hydride transfer from NADPH, to form the product GSA.</text>
</comment>
<name>A0ABU4WHC8_9BACT</name>
<keyword evidence="8" id="KW-1185">Reference proteome</keyword>
<evidence type="ECO:0000256" key="4">
    <source>
        <dbReference type="HAMAP-Rule" id="MF_00087"/>
    </source>
</evidence>
<comment type="caution">
    <text evidence="7">The sequence shown here is derived from an EMBL/GenBank/DDBJ whole genome shotgun (WGS) entry which is preliminary data.</text>
</comment>
<dbReference type="InterPro" id="IPR036291">
    <property type="entry name" value="NAD(P)-bd_dom_sf"/>
</dbReference>
<sequence length="342" mass="37056">MPPDCEIFSIGIAHDTCDASMIAEYSLSGTLLEEACENALNNFGINEIFALSTCNRVEVFAVGSPQKTFNACLGAITLNGVRPPQKFLASAKIFKGKDAIIHLFETASGLKSQMVGETEILGQIKKAYAFASEKNYCKSVLNRVIQKAIQCAKWIRTNTEIGSGNTTIGAVAAEVASRIFEDVSKTKILLAGSGEVGRSVAQALCARGAENITVSSRTWENAKSLSDDVKGSAIGFDRVAEELGKFDIAIFALSNAEHIINMEIAKAAEKYRKSKPIFLMDLAVPNNVEKSCGKLGGIFLYDLSDLSKVANENIQMRKNEIEKAKKTISEKAQYLFARLSKS</sequence>
<protein>
    <recommendedName>
        <fullName evidence="4">Glutamyl-tRNA reductase</fullName>
        <shortName evidence="4">GluTR</shortName>
        <ecNumber evidence="4">1.2.1.70</ecNumber>
    </recommendedName>
</protein>
<proteinExistence type="inferred from homology"/>
<comment type="domain">
    <text evidence="4">Possesses an unusual extended V-shaped dimeric structure with each monomer consisting of three distinct domains arranged along a curved 'spinal' alpha-helix. The N-terminal catalytic domain specifically recognizes the glutamate moiety of the substrate. The second domain is the NADPH-binding domain, and the third C-terminal domain is responsible for dimerization.</text>
</comment>
<dbReference type="Gene3D" id="3.30.460.30">
    <property type="entry name" value="Glutamyl-tRNA reductase, N-terminal domain"/>
    <property type="match status" value="1"/>
</dbReference>
<dbReference type="PANTHER" id="PTHR43013:SF1">
    <property type="entry name" value="GLUTAMYL-TRNA REDUCTASE"/>
    <property type="match status" value="1"/>
</dbReference>
<dbReference type="InterPro" id="IPR036343">
    <property type="entry name" value="GluRdtase_N_sf"/>
</dbReference>
<feature type="binding site" evidence="4">
    <location>
        <position position="112"/>
    </location>
    <ligand>
        <name>substrate</name>
    </ligand>
</feature>
<dbReference type="InterPro" id="IPR015895">
    <property type="entry name" value="4pyrrol_synth_GluRdtase_N"/>
</dbReference>
<dbReference type="InterPro" id="IPR000343">
    <property type="entry name" value="4pyrrol_synth_GluRdtase"/>
</dbReference>
<evidence type="ECO:0000313" key="8">
    <source>
        <dbReference type="Proteomes" id="UP001275932"/>
    </source>
</evidence>
<dbReference type="Pfam" id="PF05201">
    <property type="entry name" value="GlutR_N"/>
    <property type="match status" value="1"/>
</dbReference>
<keyword evidence="3 4" id="KW-0627">Porphyrin biosynthesis</keyword>
<dbReference type="HAMAP" id="MF_00087">
    <property type="entry name" value="Glu_tRNA_reductase"/>
    <property type="match status" value="1"/>
</dbReference>
<evidence type="ECO:0000313" key="7">
    <source>
        <dbReference type="EMBL" id="MDX8415955.1"/>
    </source>
</evidence>
<dbReference type="RefSeq" id="WP_370397408.1">
    <property type="nucleotide sequence ID" value="NZ_JALBUT010000007.1"/>
</dbReference>
<feature type="binding site" evidence="4">
    <location>
        <begin position="117"/>
        <end position="119"/>
    </location>
    <ligand>
        <name>substrate</name>
    </ligand>
</feature>
<dbReference type="Proteomes" id="UP001275932">
    <property type="component" value="Unassembled WGS sequence"/>
</dbReference>